<protein>
    <submittedName>
        <fullName evidence="2">Uncharacterized protein</fullName>
    </submittedName>
</protein>
<evidence type="ECO:0000313" key="2">
    <source>
        <dbReference type="EMBL" id="EGB01979.1"/>
    </source>
</evidence>
<dbReference type="RefSeq" id="XP_009043322.1">
    <property type="nucleotide sequence ID" value="XM_009045074.1"/>
</dbReference>
<dbReference type="OrthoDB" id="10522301at2759"/>
<reference evidence="2 3" key="1">
    <citation type="journal article" date="2011" name="Proc. Natl. Acad. Sci. U.S.A.">
        <title>Niche of harmful alga Aureococcus anophagefferens revealed through ecogenomics.</title>
        <authorList>
            <person name="Gobler C.J."/>
            <person name="Berry D.L."/>
            <person name="Dyhrman S.T."/>
            <person name="Wilhelm S.W."/>
            <person name="Salamov A."/>
            <person name="Lobanov A.V."/>
            <person name="Zhang Y."/>
            <person name="Collier J.L."/>
            <person name="Wurch L.L."/>
            <person name="Kustka A.B."/>
            <person name="Dill B.D."/>
            <person name="Shah M."/>
            <person name="VerBerkmoes N.C."/>
            <person name="Kuo A."/>
            <person name="Terry A."/>
            <person name="Pangilinan J."/>
            <person name="Lindquist E.A."/>
            <person name="Lucas S."/>
            <person name="Paulsen I.T."/>
            <person name="Hattenrath-Lehmann T.K."/>
            <person name="Talmage S.C."/>
            <person name="Walker E.A."/>
            <person name="Koch F."/>
            <person name="Burson A.M."/>
            <person name="Marcoval M.A."/>
            <person name="Tang Y.Z."/>
            <person name="Lecleir G.R."/>
            <person name="Coyne K.J."/>
            <person name="Berg G.M."/>
            <person name="Bertrand E.M."/>
            <person name="Saito M.A."/>
            <person name="Gladyshev V.N."/>
            <person name="Grigoriev I.V."/>
        </authorList>
    </citation>
    <scope>NUCLEOTIDE SEQUENCE [LARGE SCALE GENOMIC DNA]</scope>
    <source>
        <strain evidence="3">CCMP 1984</strain>
    </source>
</reference>
<keyword evidence="3" id="KW-1185">Reference proteome</keyword>
<dbReference type="KEGG" id="aaf:AURANDRAFT_69311"/>
<dbReference type="AlphaFoldDB" id="F0YSD0"/>
<name>F0YSD0_AURAN</name>
<dbReference type="InParanoid" id="F0YSD0"/>
<feature type="region of interest" description="Disordered" evidence="1">
    <location>
        <begin position="72"/>
        <end position="94"/>
    </location>
</feature>
<evidence type="ECO:0000313" key="3">
    <source>
        <dbReference type="Proteomes" id="UP000002729"/>
    </source>
</evidence>
<accession>F0YSD0</accession>
<dbReference type="EMBL" id="GL833935">
    <property type="protein sequence ID" value="EGB01979.1"/>
    <property type="molecule type" value="Genomic_DNA"/>
</dbReference>
<evidence type="ECO:0000256" key="1">
    <source>
        <dbReference type="SAM" id="MobiDB-lite"/>
    </source>
</evidence>
<organism evidence="3">
    <name type="scientific">Aureococcus anophagefferens</name>
    <name type="common">Harmful bloom alga</name>
    <dbReference type="NCBI Taxonomy" id="44056"/>
    <lineage>
        <taxon>Eukaryota</taxon>
        <taxon>Sar</taxon>
        <taxon>Stramenopiles</taxon>
        <taxon>Ochrophyta</taxon>
        <taxon>Pelagophyceae</taxon>
        <taxon>Pelagomonadales</taxon>
        <taxon>Pelagomonadaceae</taxon>
        <taxon>Aureococcus</taxon>
    </lineage>
</organism>
<gene>
    <name evidence="2" type="ORF">AURANDRAFT_69311</name>
</gene>
<dbReference type="GeneID" id="20227406"/>
<dbReference type="Proteomes" id="UP000002729">
    <property type="component" value="Unassembled WGS sequence"/>
</dbReference>
<sequence>MLRNKWWKEPLVSSIRYREHIAAIKAEAATIVAAARKDLEERTKAQEAAKNAKTPDELQALINSRLKSSMAGRASVLAQSPPTPNGKPVASSASVKAEAAAVVATAQRERNERIAAQKAVKTASPEEIQAMINARLSGR</sequence>
<proteinExistence type="predicted"/>